<dbReference type="SUPFAM" id="SSF53850">
    <property type="entry name" value="Periplasmic binding protein-like II"/>
    <property type="match status" value="1"/>
</dbReference>
<protein>
    <submittedName>
        <fullName evidence="6">ABC transporter substrate-binding protein</fullName>
    </submittedName>
</protein>
<reference evidence="6" key="1">
    <citation type="submission" date="2021-01" db="EMBL/GenBank/DDBJ databases">
        <title>Whole genome shotgun sequence of Planosporangium flavigriseum NBRC 105377.</title>
        <authorList>
            <person name="Komaki H."/>
            <person name="Tamura T."/>
        </authorList>
    </citation>
    <scope>NUCLEOTIDE SEQUENCE</scope>
    <source>
        <strain evidence="6">NBRC 105377</strain>
    </source>
</reference>
<evidence type="ECO:0000256" key="1">
    <source>
        <dbReference type="ARBA" id="ARBA00004418"/>
    </source>
</evidence>
<dbReference type="Proteomes" id="UP000653674">
    <property type="component" value="Unassembled WGS sequence"/>
</dbReference>
<accession>A0A8J3LY98</accession>
<evidence type="ECO:0000256" key="3">
    <source>
        <dbReference type="ARBA" id="ARBA00022729"/>
    </source>
</evidence>
<dbReference type="GO" id="GO:0030976">
    <property type="term" value="F:thiamine pyrophosphate binding"/>
    <property type="evidence" value="ECO:0007669"/>
    <property type="project" value="TreeGrafter"/>
</dbReference>
<evidence type="ECO:0000256" key="2">
    <source>
        <dbReference type="ARBA" id="ARBA00022448"/>
    </source>
</evidence>
<keyword evidence="4" id="KW-0574">Periplasm</keyword>
<feature type="chain" id="PRO_5039018275" evidence="5">
    <location>
        <begin position="29"/>
        <end position="372"/>
    </location>
</feature>
<dbReference type="GO" id="GO:0015888">
    <property type="term" value="P:thiamine transport"/>
    <property type="evidence" value="ECO:0007669"/>
    <property type="project" value="TreeGrafter"/>
</dbReference>
<comment type="subcellular location">
    <subcellularLocation>
        <location evidence="1">Periplasm</location>
    </subcellularLocation>
</comment>
<dbReference type="InterPro" id="IPR006059">
    <property type="entry name" value="SBP"/>
</dbReference>
<evidence type="ECO:0000256" key="5">
    <source>
        <dbReference type="SAM" id="SignalP"/>
    </source>
</evidence>
<dbReference type="GO" id="GO:0030288">
    <property type="term" value="C:outer membrane-bounded periplasmic space"/>
    <property type="evidence" value="ECO:0007669"/>
    <property type="project" value="TreeGrafter"/>
</dbReference>
<name>A0A8J3LY98_9ACTN</name>
<keyword evidence="3 5" id="KW-0732">Signal</keyword>
<keyword evidence="7" id="KW-1185">Reference proteome</keyword>
<dbReference type="PANTHER" id="PTHR30006:SF3">
    <property type="entry name" value="THIAMINE-BINDING PERIPLASMIC PROTEIN"/>
    <property type="match status" value="1"/>
</dbReference>
<keyword evidence="2" id="KW-0813">Transport</keyword>
<dbReference type="Gene3D" id="3.40.190.10">
    <property type="entry name" value="Periplasmic binding protein-like II"/>
    <property type="match status" value="2"/>
</dbReference>
<dbReference type="AlphaFoldDB" id="A0A8J3LY98"/>
<dbReference type="EMBL" id="BONU01000042">
    <property type="protein sequence ID" value="GIG75999.1"/>
    <property type="molecule type" value="Genomic_DNA"/>
</dbReference>
<dbReference type="PROSITE" id="PS51257">
    <property type="entry name" value="PROKAR_LIPOPROTEIN"/>
    <property type="match status" value="1"/>
</dbReference>
<organism evidence="6 7">
    <name type="scientific">Planosporangium flavigriseum</name>
    <dbReference type="NCBI Taxonomy" id="373681"/>
    <lineage>
        <taxon>Bacteria</taxon>
        <taxon>Bacillati</taxon>
        <taxon>Actinomycetota</taxon>
        <taxon>Actinomycetes</taxon>
        <taxon>Micromonosporales</taxon>
        <taxon>Micromonosporaceae</taxon>
        <taxon>Planosporangium</taxon>
    </lineage>
</organism>
<dbReference type="Pfam" id="PF13416">
    <property type="entry name" value="SBP_bac_8"/>
    <property type="match status" value="1"/>
</dbReference>
<evidence type="ECO:0000256" key="4">
    <source>
        <dbReference type="ARBA" id="ARBA00022764"/>
    </source>
</evidence>
<feature type="signal peptide" evidence="5">
    <location>
        <begin position="1"/>
        <end position="28"/>
    </location>
</feature>
<dbReference type="GO" id="GO:0030975">
    <property type="term" value="F:thiamine binding"/>
    <property type="evidence" value="ECO:0007669"/>
    <property type="project" value="TreeGrafter"/>
</dbReference>
<sequence length="372" mass="40486">MKNNMSARRRAGAGLAAAAAAAVLLLTAACGGKTSAGAGSGSSKSEDKGPLVVASWGSTTTESMRKYLAEPFTKETGIEIKIVDAPGKYAAGVQSQSRAGKIQWDILDAASAPDAYALHAQGLLEPLPADLKQKLSKILVDGAVKDFGYSYSALGYIVGCQEQRVASCPDAQQYFDAKAYPGRRQMIATSPMVNLSLAELANGVAPKDLGTHEINMDRAFAKLKELKPDVKVWWQSSDQSQQTIRNGEVDLGILYSGRIYLLKEQGTPVKPVWKGGLYNPGYMAVVKGSQHKDAAFRFLQWIAEHPEAQAGWASGTRNSVPNPKSFDTMTPQLRESLADWPANREVLANINYDWYVKNLDEVNRRWQEFLRG</sequence>
<evidence type="ECO:0000313" key="6">
    <source>
        <dbReference type="EMBL" id="GIG75999.1"/>
    </source>
</evidence>
<dbReference type="PANTHER" id="PTHR30006">
    <property type="entry name" value="THIAMINE-BINDING PERIPLASMIC PROTEIN-RELATED"/>
    <property type="match status" value="1"/>
</dbReference>
<gene>
    <name evidence="6" type="ORF">Pfl04_44030</name>
</gene>
<evidence type="ECO:0000313" key="7">
    <source>
        <dbReference type="Proteomes" id="UP000653674"/>
    </source>
</evidence>
<comment type="caution">
    <text evidence="6">The sequence shown here is derived from an EMBL/GenBank/DDBJ whole genome shotgun (WGS) entry which is preliminary data.</text>
</comment>
<proteinExistence type="predicted"/>